<keyword evidence="1" id="KW-0472">Membrane</keyword>
<name>Q38E57_TRYB2</name>
<dbReference type="EMBL" id="CM000207">
    <property type="protein sequence ID" value="EAN76913.1"/>
    <property type="molecule type" value="Genomic_DNA"/>
</dbReference>
<gene>
    <name evidence="3" type="ORF">Tb09.211.0990</name>
</gene>
<dbReference type="InterPro" id="IPR047767">
    <property type="entry name" value="PSP1-like"/>
</dbReference>
<keyword evidence="1" id="KW-1133">Transmembrane helix</keyword>
<dbReference type="InterPro" id="IPR007557">
    <property type="entry name" value="PSP1_C"/>
</dbReference>
<dbReference type="OMA" id="AFDVFRC"/>
<dbReference type="KEGG" id="tbr:Tb09.211.0990"/>
<dbReference type="PANTHER" id="PTHR43830:SF4">
    <property type="entry name" value="PSP1 C-TERMINAL DOMAIN-CONTAINING PROTEIN"/>
    <property type="match status" value="1"/>
</dbReference>
<dbReference type="GO" id="GO:0005737">
    <property type="term" value="C:cytoplasm"/>
    <property type="evidence" value="ECO:0000318"/>
    <property type="project" value="GO_Central"/>
</dbReference>
<reference evidence="3 4" key="1">
    <citation type="journal article" date="2005" name="Science">
        <title>Comparative genomics of trypanosomatid parasitic protozoa.</title>
        <authorList>
            <person name="El-Sayed N.M."/>
            <person name="Myler P.J."/>
            <person name="Blandin G."/>
            <person name="Berriman M."/>
            <person name="Crabtree J."/>
            <person name="Aggarwal G."/>
            <person name="Caler E."/>
            <person name="Renauld H."/>
            <person name="Worthey E.A."/>
            <person name="Hertz-Fowler C."/>
            <person name="Ghedin E."/>
            <person name="Peacock C."/>
            <person name="Bartholomeu D.C."/>
            <person name="Haas B.J."/>
            <person name="Tran A.N."/>
            <person name="Wortman J.R."/>
            <person name="Alsmark U.C."/>
            <person name="Angiuoli S."/>
            <person name="Anupama A."/>
            <person name="Badger J."/>
            <person name="Bringaud F."/>
            <person name="Cadag E."/>
            <person name="Carlton J.M."/>
            <person name="Cerqueira G.C."/>
            <person name="Creasy T."/>
            <person name="Delcher A.L."/>
            <person name="Djikeng A."/>
            <person name="Embley T.M."/>
            <person name="Hauser C."/>
            <person name="Ivens A.C."/>
            <person name="Kummerfeld S.K."/>
            <person name="Pereira-Leal J.B."/>
            <person name="Nilsson D."/>
            <person name="Peterson J."/>
            <person name="Salzberg S.L."/>
            <person name="Shallom J."/>
            <person name="Silva J.C."/>
            <person name="Sundaram J."/>
            <person name="Westenberger S."/>
            <person name="White O."/>
            <person name="Melville S.E."/>
            <person name="Donelson J.E."/>
            <person name="Andersson B."/>
            <person name="Stuart K.D."/>
            <person name="Hall N."/>
        </authorList>
    </citation>
    <scope>NUCLEOTIDE SEQUENCE [LARGE SCALE GENOMIC DNA]</scope>
    <source>
        <strain evidence="3 4">927/4 GUTat10.1</strain>
    </source>
</reference>
<dbReference type="OrthoDB" id="271183at2759"/>
<dbReference type="eggNOG" id="KOG4679">
    <property type="taxonomic scope" value="Eukaryota"/>
</dbReference>
<feature type="transmembrane region" description="Helical" evidence="1">
    <location>
        <begin position="7"/>
        <end position="32"/>
    </location>
</feature>
<dbReference type="RefSeq" id="XP_827243.1">
    <property type="nucleotide sequence ID" value="XM_822150.1"/>
</dbReference>
<keyword evidence="4" id="KW-1185">Reference proteome</keyword>
<sequence length="307" mass="34383">MYCVIPVFIYIYLRVCIRIISLLQFLSFFFVWKLTPFKPAQPTKHQETSVMVAAAANQFVAPPALGRPVRRYHHDPYSACVLEPIATCSSPQPLLSSTTTASTSVSSHNKAVAEENEVVGGNGLPSLCSPDAMVHIGLVEFKYGALEFYLPFSVQVGEAVVTEGDRGEDLGIVRAITSLPALPPHVEVRVLRLATPRDVKQYRALCEKESEALRKMRSLAQQVKCPAYIKDVMYQLDGRKITCIIVRNVRTYVDFRRLQRVAFDVFRCRVWFAYLDEIALPRAAAGVAAFTQCGTRWRAPRGARIRS</sequence>
<dbReference type="GO" id="GO:0003729">
    <property type="term" value="F:mRNA binding"/>
    <property type="evidence" value="ECO:0000318"/>
    <property type="project" value="GO_Central"/>
</dbReference>
<dbReference type="PANTHER" id="PTHR43830">
    <property type="entry name" value="PROTEIN PSP1"/>
    <property type="match status" value="1"/>
</dbReference>
<dbReference type="AlphaFoldDB" id="Q38E57"/>
<dbReference type="PROSITE" id="PS51411">
    <property type="entry name" value="PSP1_C"/>
    <property type="match status" value="1"/>
</dbReference>
<dbReference type="Proteomes" id="UP000008524">
    <property type="component" value="Chromosome 9"/>
</dbReference>
<evidence type="ECO:0000313" key="4">
    <source>
        <dbReference type="Proteomes" id="UP000008524"/>
    </source>
</evidence>
<organism evidence="3 4">
    <name type="scientific">Trypanosoma brucei brucei (strain 927/4 GUTat10.1)</name>
    <dbReference type="NCBI Taxonomy" id="185431"/>
    <lineage>
        <taxon>Eukaryota</taxon>
        <taxon>Discoba</taxon>
        <taxon>Euglenozoa</taxon>
        <taxon>Kinetoplastea</taxon>
        <taxon>Metakinetoplastina</taxon>
        <taxon>Trypanosomatida</taxon>
        <taxon>Trypanosomatidae</taxon>
        <taxon>Trypanosoma</taxon>
    </lineage>
</organism>
<protein>
    <recommendedName>
        <fullName evidence="2">PSP1 C-terminal domain-containing protein</fullName>
    </recommendedName>
</protein>
<evidence type="ECO:0000313" key="3">
    <source>
        <dbReference type="EMBL" id="EAN76913.1"/>
    </source>
</evidence>
<dbReference type="InParanoid" id="Q38E57"/>
<dbReference type="Pfam" id="PF04468">
    <property type="entry name" value="PSP1"/>
    <property type="match status" value="1"/>
</dbReference>
<dbReference type="GeneID" id="3660632"/>
<keyword evidence="1" id="KW-0812">Transmembrane</keyword>
<evidence type="ECO:0000259" key="2">
    <source>
        <dbReference type="PROSITE" id="PS51411"/>
    </source>
</evidence>
<proteinExistence type="predicted"/>
<accession>Q38E57</accession>
<evidence type="ECO:0000256" key="1">
    <source>
        <dbReference type="SAM" id="Phobius"/>
    </source>
</evidence>
<feature type="domain" description="PSP1 C-terminal" evidence="2">
    <location>
        <begin position="188"/>
        <end position="275"/>
    </location>
</feature>
<dbReference type="PaxDb" id="5691-EAN76913"/>
<reference evidence="3 4" key="2">
    <citation type="journal article" date="2005" name="Science">
        <title>The genome of the African trypanosome Trypanosoma brucei.</title>
        <authorList>
            <person name="Berriman M."/>
            <person name="Ghedin E."/>
            <person name="Hertz-Fowler C."/>
            <person name="Blandin G."/>
            <person name="Renauld H."/>
            <person name="Bartholomeu D.C."/>
            <person name="Lennard N.J."/>
            <person name="Caler E."/>
            <person name="Hamlin N.E."/>
            <person name="Haas B."/>
            <person name="Bohme U."/>
            <person name="Hannick L."/>
            <person name="Aslett M.A."/>
            <person name="Shallom J."/>
            <person name="Marcello L."/>
            <person name="Hou L."/>
            <person name="Wickstead B."/>
            <person name="Alsmark U.C."/>
            <person name="Arrowsmith C."/>
            <person name="Atkin R.J."/>
            <person name="Barron A.J."/>
            <person name="Bringaud F."/>
            <person name="Brooks K."/>
            <person name="Carrington M."/>
            <person name="Cherevach I."/>
            <person name="Chillingworth T.J."/>
            <person name="Churcher C."/>
            <person name="Clark L.N."/>
            <person name="Corton C.H."/>
            <person name="Cronin A."/>
            <person name="Davies R.M."/>
            <person name="Doggett J."/>
            <person name="Djikeng A."/>
            <person name="Feldblyum T."/>
            <person name="Field M.C."/>
            <person name="Fraser A."/>
            <person name="Goodhead I."/>
            <person name="Hance Z."/>
            <person name="Harper D."/>
            <person name="Harris B.R."/>
            <person name="Hauser H."/>
            <person name="Hostetler J."/>
            <person name="Ivens A."/>
            <person name="Jagels K."/>
            <person name="Johnson D."/>
            <person name="Johnson J."/>
            <person name="Jones K."/>
            <person name="Kerhornou A.X."/>
            <person name="Koo H."/>
            <person name="Larke N."/>
            <person name="Landfear S."/>
            <person name="Larkin C."/>
            <person name="Leech V."/>
            <person name="Line A."/>
            <person name="Lord A."/>
            <person name="Macleod A."/>
            <person name="Mooney P.J."/>
            <person name="Moule S."/>
            <person name="Martin D.M."/>
            <person name="Morgan G.W."/>
            <person name="Mungall K."/>
            <person name="Norbertczak H."/>
            <person name="Ormond D."/>
            <person name="Pai G."/>
            <person name="Peacock C.S."/>
            <person name="Peterson J."/>
            <person name="Quail M.A."/>
            <person name="Rabbinowitsch E."/>
            <person name="Rajandream M.A."/>
            <person name="Reitter C."/>
            <person name="Salzberg S.L."/>
            <person name="Sanders M."/>
            <person name="Schobel S."/>
            <person name="Sharp S."/>
            <person name="Simmonds M."/>
            <person name="Simpson A.J."/>
            <person name="Tallon L."/>
            <person name="Turner C.M."/>
            <person name="Tait A."/>
            <person name="Tivey A.R."/>
            <person name="Van Aken S."/>
            <person name="Walker D."/>
            <person name="Wanless D."/>
            <person name="Wang S."/>
            <person name="White B."/>
            <person name="White O."/>
            <person name="Whitehead S."/>
            <person name="Woodward J."/>
            <person name="Wortman J."/>
            <person name="Adams M.D."/>
            <person name="Embley T.M."/>
            <person name="Gull K."/>
            <person name="Ullu E."/>
            <person name="Barry J.D."/>
            <person name="Fairlamb A.H."/>
            <person name="Opperdoes F."/>
            <person name="Barrell B.G."/>
            <person name="Donelson J.E."/>
            <person name="Hall N."/>
            <person name="Fraser C.M."/>
            <person name="Melville S.E."/>
            <person name="El-Sayed N.M."/>
        </authorList>
    </citation>
    <scope>NUCLEOTIDE SEQUENCE [LARGE SCALE GENOMIC DNA]</scope>
    <source>
        <strain evidence="3 4">927/4 GUTat10.1</strain>
    </source>
</reference>